<name>A0ABW8Q537_9NEIS</name>
<reference evidence="1 2" key="1">
    <citation type="submission" date="2024-11" db="EMBL/GenBank/DDBJ databases">
        <authorList>
            <person name="Mikucki A.G."/>
            <person name="Kahler C.M."/>
        </authorList>
    </citation>
    <scope>NUCLEOTIDE SEQUENCE [LARGE SCALE GENOMIC DNA]</scope>
    <source>
        <strain evidence="1 2">EXNM717</strain>
    </source>
</reference>
<accession>A0ABW8Q537</accession>
<protein>
    <submittedName>
        <fullName evidence="1">Methionine-binding protein</fullName>
    </submittedName>
</protein>
<comment type="caution">
    <text evidence="1">The sequence shown here is derived from an EMBL/GenBank/DDBJ whole genome shotgun (WGS) entry which is preliminary data.</text>
</comment>
<gene>
    <name evidence="1" type="ORF">ACI43T_09385</name>
</gene>
<evidence type="ECO:0000313" key="1">
    <source>
        <dbReference type="EMBL" id="MFK7642702.1"/>
    </source>
</evidence>
<dbReference type="RefSeq" id="WP_377081146.1">
    <property type="nucleotide sequence ID" value="NZ_JBJGEB010000009.1"/>
</dbReference>
<evidence type="ECO:0000313" key="2">
    <source>
        <dbReference type="Proteomes" id="UP001621964"/>
    </source>
</evidence>
<keyword evidence="2" id="KW-1185">Reference proteome</keyword>
<organism evidence="1 2">
    <name type="scientific">Neisseria oralis</name>
    <dbReference type="NCBI Taxonomy" id="1107316"/>
    <lineage>
        <taxon>Bacteria</taxon>
        <taxon>Pseudomonadati</taxon>
        <taxon>Pseudomonadota</taxon>
        <taxon>Betaproteobacteria</taxon>
        <taxon>Neisseriales</taxon>
        <taxon>Neisseriaceae</taxon>
        <taxon>Neisseria</taxon>
    </lineage>
</organism>
<dbReference type="Proteomes" id="UP001621964">
    <property type="component" value="Unassembled WGS sequence"/>
</dbReference>
<proteinExistence type="predicted"/>
<sequence length="75" mass="8206">MSIKPLAAAAAFLLGGCVYTETPYGRMAVVDLPVRSETTINKNVTVNAPPGTTVIYQDSVPVGYPRPYPYRYYGY</sequence>
<dbReference type="EMBL" id="JBJGEB010000009">
    <property type="protein sequence ID" value="MFK7642702.1"/>
    <property type="molecule type" value="Genomic_DNA"/>
</dbReference>
<dbReference type="PROSITE" id="PS51257">
    <property type="entry name" value="PROKAR_LIPOPROTEIN"/>
    <property type="match status" value="1"/>
</dbReference>